<feature type="transmembrane region" description="Helical" evidence="1">
    <location>
        <begin position="44"/>
        <end position="68"/>
    </location>
</feature>
<proteinExistence type="predicted"/>
<organism evidence="2 3">
    <name type="scientific">Clostridium aestuarii</name>
    <dbReference type="NCBI Taxonomy" id="338193"/>
    <lineage>
        <taxon>Bacteria</taxon>
        <taxon>Bacillati</taxon>
        <taxon>Bacillota</taxon>
        <taxon>Clostridia</taxon>
        <taxon>Eubacteriales</taxon>
        <taxon>Clostridiaceae</taxon>
        <taxon>Clostridium</taxon>
    </lineage>
</organism>
<gene>
    <name evidence="2" type="ORF">OW763_10015</name>
</gene>
<feature type="transmembrane region" description="Helical" evidence="1">
    <location>
        <begin position="12"/>
        <end position="32"/>
    </location>
</feature>
<name>A0ABT4D399_9CLOT</name>
<accession>A0ABT4D399</accession>
<feature type="transmembrane region" description="Helical" evidence="1">
    <location>
        <begin position="132"/>
        <end position="156"/>
    </location>
</feature>
<evidence type="ECO:0000313" key="2">
    <source>
        <dbReference type="EMBL" id="MCY6484675.1"/>
    </source>
</evidence>
<evidence type="ECO:0000313" key="3">
    <source>
        <dbReference type="Proteomes" id="UP001078443"/>
    </source>
</evidence>
<protein>
    <submittedName>
        <fullName evidence="2">ECF transporter S component</fullName>
    </submittedName>
</protein>
<evidence type="ECO:0000256" key="1">
    <source>
        <dbReference type="SAM" id="Phobius"/>
    </source>
</evidence>
<keyword evidence="1" id="KW-0472">Membrane</keyword>
<keyword evidence="1" id="KW-1133">Transmembrane helix</keyword>
<feature type="transmembrane region" description="Helical" evidence="1">
    <location>
        <begin position="74"/>
        <end position="94"/>
    </location>
</feature>
<dbReference type="Gene3D" id="1.10.1760.20">
    <property type="match status" value="1"/>
</dbReference>
<keyword evidence="1" id="KW-0812">Transmembrane</keyword>
<dbReference type="RefSeq" id="WP_268040980.1">
    <property type="nucleotide sequence ID" value="NZ_JAPQER010000003.1"/>
</dbReference>
<comment type="caution">
    <text evidence="2">The sequence shown here is derived from an EMBL/GenBank/DDBJ whole genome shotgun (WGS) entry which is preliminary data.</text>
</comment>
<reference evidence="2" key="1">
    <citation type="submission" date="2022-12" db="EMBL/GenBank/DDBJ databases">
        <authorList>
            <person name="Wang J."/>
        </authorList>
    </citation>
    <scope>NUCLEOTIDE SEQUENCE</scope>
    <source>
        <strain evidence="2">HY-45-18</strain>
    </source>
</reference>
<dbReference type="EMBL" id="JAPQER010000003">
    <property type="protein sequence ID" value="MCY6484675.1"/>
    <property type="molecule type" value="Genomic_DNA"/>
</dbReference>
<keyword evidence="3" id="KW-1185">Reference proteome</keyword>
<sequence length="174" mass="18636">MKNNIKNLTYTALLIAFAIIIPLFFTPLRIVIGPFSATLASHVPVFLAMFLGPTSAIMVGVGSTLGFLAAGTPIWIVARAFMHVFIGLMGAMMLKKGISFKKVAIITSPIHGILEGLAVLPFKNMFGFSTEFIMVTVLVGSILHHLADGFISNLLVQALTKSGRATFIKNVSAK</sequence>
<dbReference type="Proteomes" id="UP001078443">
    <property type="component" value="Unassembled WGS sequence"/>
</dbReference>